<dbReference type="Gene3D" id="3.40.190.10">
    <property type="entry name" value="Periplasmic binding protein-like II"/>
    <property type="match status" value="2"/>
</dbReference>
<keyword evidence="4" id="KW-0804">Transcription</keyword>
<dbReference type="AlphaFoldDB" id="A0A533IFT2"/>
<dbReference type="Pfam" id="PF00126">
    <property type="entry name" value="HTH_1"/>
    <property type="match status" value="1"/>
</dbReference>
<dbReference type="InterPro" id="IPR058163">
    <property type="entry name" value="LysR-type_TF_proteobact-type"/>
</dbReference>
<dbReference type="EMBL" id="VAFL01000001">
    <property type="protein sequence ID" value="TKW68672.1"/>
    <property type="molecule type" value="Genomic_DNA"/>
</dbReference>
<dbReference type="GO" id="GO:0003700">
    <property type="term" value="F:DNA-binding transcription factor activity"/>
    <property type="evidence" value="ECO:0007669"/>
    <property type="project" value="InterPro"/>
</dbReference>
<dbReference type="GO" id="GO:0006351">
    <property type="term" value="P:DNA-templated transcription"/>
    <property type="evidence" value="ECO:0007669"/>
    <property type="project" value="TreeGrafter"/>
</dbReference>
<keyword evidence="3" id="KW-0238">DNA-binding</keyword>
<evidence type="ECO:0000259" key="5">
    <source>
        <dbReference type="PROSITE" id="PS50931"/>
    </source>
</evidence>
<dbReference type="Pfam" id="PF03466">
    <property type="entry name" value="LysR_substrate"/>
    <property type="match status" value="1"/>
</dbReference>
<evidence type="ECO:0000313" key="7">
    <source>
        <dbReference type="Proteomes" id="UP000315344"/>
    </source>
</evidence>
<dbReference type="PANTHER" id="PTHR30537:SF74">
    <property type="entry name" value="HTH-TYPE TRANSCRIPTIONAL REGULATOR TRPI"/>
    <property type="match status" value="1"/>
</dbReference>
<evidence type="ECO:0000256" key="3">
    <source>
        <dbReference type="ARBA" id="ARBA00023125"/>
    </source>
</evidence>
<reference evidence="6 7" key="1">
    <citation type="journal article" date="2017" name="Nat. Commun.">
        <title>In situ click chemistry generation of cyclooxygenase-2 inhibitors.</title>
        <authorList>
            <person name="Bhardwaj A."/>
            <person name="Kaur J."/>
            <person name="Wuest M."/>
            <person name="Wuest F."/>
        </authorList>
    </citation>
    <scope>NUCLEOTIDE SEQUENCE [LARGE SCALE GENOMIC DNA]</scope>
    <source>
        <strain evidence="6">S2_012_000_R3_94</strain>
    </source>
</reference>
<dbReference type="SUPFAM" id="SSF46785">
    <property type="entry name" value="Winged helix' DNA-binding domain"/>
    <property type="match status" value="1"/>
</dbReference>
<evidence type="ECO:0000256" key="4">
    <source>
        <dbReference type="ARBA" id="ARBA00023163"/>
    </source>
</evidence>
<feature type="domain" description="HTH lysR-type" evidence="5">
    <location>
        <begin position="4"/>
        <end position="61"/>
    </location>
</feature>
<dbReference type="PRINTS" id="PR00039">
    <property type="entry name" value="HTHLYSR"/>
</dbReference>
<dbReference type="CDD" id="cd08432">
    <property type="entry name" value="PBP2_GcdR_TrpI_HvrB_AmpR_like"/>
    <property type="match status" value="1"/>
</dbReference>
<dbReference type="GO" id="GO:0043565">
    <property type="term" value="F:sequence-specific DNA binding"/>
    <property type="evidence" value="ECO:0007669"/>
    <property type="project" value="TreeGrafter"/>
</dbReference>
<evidence type="ECO:0000313" key="6">
    <source>
        <dbReference type="EMBL" id="TKW68672.1"/>
    </source>
</evidence>
<organism evidence="6 7">
    <name type="scientific">Paracoccus denitrificans</name>
    <dbReference type="NCBI Taxonomy" id="266"/>
    <lineage>
        <taxon>Bacteria</taxon>
        <taxon>Pseudomonadati</taxon>
        <taxon>Pseudomonadota</taxon>
        <taxon>Alphaproteobacteria</taxon>
        <taxon>Rhodobacterales</taxon>
        <taxon>Paracoccaceae</taxon>
        <taxon>Paracoccus</taxon>
    </lineage>
</organism>
<protein>
    <submittedName>
        <fullName evidence="6">LysR family transcriptional regulator</fullName>
    </submittedName>
</protein>
<dbReference type="InterPro" id="IPR036388">
    <property type="entry name" value="WH-like_DNA-bd_sf"/>
</dbReference>
<dbReference type="InterPro" id="IPR005119">
    <property type="entry name" value="LysR_subst-bd"/>
</dbReference>
<dbReference type="InterPro" id="IPR000847">
    <property type="entry name" value="LysR_HTH_N"/>
</dbReference>
<dbReference type="Proteomes" id="UP000315344">
    <property type="component" value="Unassembled WGS sequence"/>
</dbReference>
<dbReference type="PROSITE" id="PS50931">
    <property type="entry name" value="HTH_LYSR"/>
    <property type="match status" value="1"/>
</dbReference>
<dbReference type="InterPro" id="IPR036390">
    <property type="entry name" value="WH_DNA-bd_sf"/>
</dbReference>
<sequence>MDIPPLAALRVFDAASRQLSFTRAAETLGMTQAAVSYQIKLLEERLGGQLFLRKPKGLELTELGQRYAGPTSDAFDMLREAFADRSGQPQTMSISTVITIASNWLSHRLGRFQMQQPDLAVRLDTDDKIVDFSRQDVDVALRYGFGQWDGLVSHELFASELTPILSPQLLKQHGPLNKPEDVIDLPWLNNMHRGWDGWLKMHGVAELSCAPTRRIEFEAQSHLGRAALAGEGVALLNPRFFRFELATGSLIQPFDSCWRSEKSYWLVYPHSRRNRPAIKAFLRFLQDEINAEDLELAA</sequence>
<proteinExistence type="inferred from homology"/>
<comment type="similarity">
    <text evidence="1">Belongs to the LysR transcriptional regulatory family.</text>
</comment>
<name>A0A533IFT2_PARDE</name>
<dbReference type="PANTHER" id="PTHR30537">
    <property type="entry name" value="HTH-TYPE TRANSCRIPTIONAL REGULATOR"/>
    <property type="match status" value="1"/>
</dbReference>
<keyword evidence="2" id="KW-0805">Transcription regulation</keyword>
<dbReference type="SUPFAM" id="SSF53850">
    <property type="entry name" value="Periplasmic binding protein-like II"/>
    <property type="match status" value="1"/>
</dbReference>
<gene>
    <name evidence="6" type="ORF">DI616_01365</name>
</gene>
<evidence type="ECO:0000256" key="1">
    <source>
        <dbReference type="ARBA" id="ARBA00009437"/>
    </source>
</evidence>
<dbReference type="Gene3D" id="1.10.10.10">
    <property type="entry name" value="Winged helix-like DNA-binding domain superfamily/Winged helix DNA-binding domain"/>
    <property type="match status" value="1"/>
</dbReference>
<accession>A0A533IFT2</accession>
<comment type="caution">
    <text evidence="6">The sequence shown here is derived from an EMBL/GenBank/DDBJ whole genome shotgun (WGS) entry which is preliminary data.</text>
</comment>
<evidence type="ECO:0000256" key="2">
    <source>
        <dbReference type="ARBA" id="ARBA00023015"/>
    </source>
</evidence>